<sequence length="69" mass="7672">MYECLLSRLEGSKFFEGKVEDVEGKRKYKSGGGGGGRGGGIGQDHKTWKGHIMKITVRKFIADSFLMNF</sequence>
<organism evidence="2 3">
    <name type="scientific">Daphnia magna</name>
    <dbReference type="NCBI Taxonomy" id="35525"/>
    <lineage>
        <taxon>Eukaryota</taxon>
        <taxon>Metazoa</taxon>
        <taxon>Ecdysozoa</taxon>
        <taxon>Arthropoda</taxon>
        <taxon>Crustacea</taxon>
        <taxon>Branchiopoda</taxon>
        <taxon>Diplostraca</taxon>
        <taxon>Cladocera</taxon>
        <taxon>Anomopoda</taxon>
        <taxon>Daphniidae</taxon>
        <taxon>Daphnia</taxon>
    </lineage>
</organism>
<evidence type="ECO:0000313" key="3">
    <source>
        <dbReference type="Proteomes" id="UP001234178"/>
    </source>
</evidence>
<comment type="caution">
    <text evidence="2">The sequence shown here is derived from an EMBL/GenBank/DDBJ whole genome shotgun (WGS) entry which is preliminary data.</text>
</comment>
<accession>A0ABR0ABL5</accession>
<evidence type="ECO:0000313" key="2">
    <source>
        <dbReference type="EMBL" id="KAK4022527.1"/>
    </source>
</evidence>
<feature type="region of interest" description="Disordered" evidence="1">
    <location>
        <begin position="26"/>
        <end position="45"/>
    </location>
</feature>
<proteinExistence type="predicted"/>
<reference evidence="2 3" key="1">
    <citation type="journal article" date="2023" name="Nucleic Acids Res.">
        <title>The hologenome of Daphnia magna reveals possible DNA methylation and microbiome-mediated evolution of the host genome.</title>
        <authorList>
            <person name="Chaturvedi A."/>
            <person name="Li X."/>
            <person name="Dhandapani V."/>
            <person name="Marshall H."/>
            <person name="Kissane S."/>
            <person name="Cuenca-Cambronero M."/>
            <person name="Asole G."/>
            <person name="Calvet F."/>
            <person name="Ruiz-Romero M."/>
            <person name="Marangio P."/>
            <person name="Guigo R."/>
            <person name="Rago D."/>
            <person name="Mirbahai L."/>
            <person name="Eastwood N."/>
            <person name="Colbourne J.K."/>
            <person name="Zhou J."/>
            <person name="Mallon E."/>
            <person name="Orsini L."/>
        </authorList>
    </citation>
    <scope>NUCLEOTIDE SEQUENCE [LARGE SCALE GENOMIC DNA]</scope>
    <source>
        <strain evidence="2">LRV0_1</strain>
    </source>
</reference>
<gene>
    <name evidence="2" type="ORF">OUZ56_007991</name>
</gene>
<dbReference type="Proteomes" id="UP001234178">
    <property type="component" value="Unassembled WGS sequence"/>
</dbReference>
<keyword evidence="3" id="KW-1185">Reference proteome</keyword>
<evidence type="ECO:0000256" key="1">
    <source>
        <dbReference type="SAM" id="MobiDB-lite"/>
    </source>
</evidence>
<feature type="compositionally biased region" description="Gly residues" evidence="1">
    <location>
        <begin position="30"/>
        <end position="42"/>
    </location>
</feature>
<dbReference type="EMBL" id="JAOYFB010000037">
    <property type="protein sequence ID" value="KAK4022527.1"/>
    <property type="molecule type" value="Genomic_DNA"/>
</dbReference>
<protein>
    <submittedName>
        <fullName evidence="2">Uncharacterized protein</fullName>
    </submittedName>
</protein>
<name>A0ABR0ABL5_9CRUS</name>